<name>X0TKJ8_9ZZZZ</name>
<organism evidence="2">
    <name type="scientific">marine sediment metagenome</name>
    <dbReference type="NCBI Taxonomy" id="412755"/>
    <lineage>
        <taxon>unclassified sequences</taxon>
        <taxon>metagenomes</taxon>
        <taxon>ecological metagenomes</taxon>
    </lineage>
</organism>
<dbReference type="NCBIfam" id="NF004981">
    <property type="entry name" value="PRK06361.1"/>
    <property type="match status" value="1"/>
</dbReference>
<dbReference type="InterPro" id="IPR050243">
    <property type="entry name" value="PHP_phosphatase"/>
</dbReference>
<evidence type="ECO:0000259" key="1">
    <source>
        <dbReference type="SMART" id="SM00481"/>
    </source>
</evidence>
<dbReference type="AlphaFoldDB" id="X0TKJ8"/>
<dbReference type="SMART" id="SM00481">
    <property type="entry name" value="POLIIIAc"/>
    <property type="match status" value="1"/>
</dbReference>
<sequence length="178" mass="19213">MVYDFHTHSALSDGALSPIELIRRAQVRNYKAIAITDHVGVGYLERIIKEIADDCALARQHWDIIAIPGVELTHLPPAAICEAAKRAKELGAWLVVVHGESIIEPVEKGTNSAALRCPYVDILAHPGLLTLEEAELAAANGIFLEISARKGHSLTNGHIAQLARLTGAKLLLNSDAHN</sequence>
<dbReference type="InterPro" id="IPR016195">
    <property type="entry name" value="Pol/histidinol_Pase-like"/>
</dbReference>
<gene>
    <name evidence="2" type="ORF">S01H1_22415</name>
</gene>
<dbReference type="Pfam" id="PF02811">
    <property type="entry name" value="PHP"/>
    <property type="match status" value="1"/>
</dbReference>
<dbReference type="InterPro" id="IPR003141">
    <property type="entry name" value="Pol/His_phosphatase_N"/>
</dbReference>
<dbReference type="InterPro" id="IPR004013">
    <property type="entry name" value="PHP_dom"/>
</dbReference>
<dbReference type="PANTHER" id="PTHR36928">
    <property type="entry name" value="PHOSPHATASE YCDX-RELATED"/>
    <property type="match status" value="1"/>
</dbReference>
<dbReference type="GO" id="GO:0008270">
    <property type="term" value="F:zinc ion binding"/>
    <property type="evidence" value="ECO:0007669"/>
    <property type="project" value="TreeGrafter"/>
</dbReference>
<proteinExistence type="predicted"/>
<feature type="non-terminal residue" evidence="2">
    <location>
        <position position="178"/>
    </location>
</feature>
<dbReference type="GO" id="GO:0042578">
    <property type="term" value="F:phosphoric ester hydrolase activity"/>
    <property type="evidence" value="ECO:0007669"/>
    <property type="project" value="TreeGrafter"/>
</dbReference>
<dbReference type="SUPFAM" id="SSF89550">
    <property type="entry name" value="PHP domain-like"/>
    <property type="match status" value="1"/>
</dbReference>
<feature type="domain" description="Polymerase/histidinol phosphatase N-terminal" evidence="1">
    <location>
        <begin position="3"/>
        <end position="76"/>
    </location>
</feature>
<comment type="caution">
    <text evidence="2">The sequence shown here is derived from an EMBL/GenBank/DDBJ whole genome shotgun (WGS) entry which is preliminary data.</text>
</comment>
<dbReference type="CDD" id="cd07432">
    <property type="entry name" value="PHP_HisPPase"/>
    <property type="match status" value="1"/>
</dbReference>
<dbReference type="PANTHER" id="PTHR36928:SF1">
    <property type="entry name" value="PHOSPHATASE YCDX-RELATED"/>
    <property type="match status" value="1"/>
</dbReference>
<dbReference type="EMBL" id="BARS01012645">
    <property type="protein sequence ID" value="GAF88652.1"/>
    <property type="molecule type" value="Genomic_DNA"/>
</dbReference>
<protein>
    <recommendedName>
        <fullName evidence="1">Polymerase/histidinol phosphatase N-terminal domain-containing protein</fullName>
    </recommendedName>
</protein>
<dbReference type="GO" id="GO:0005829">
    <property type="term" value="C:cytosol"/>
    <property type="evidence" value="ECO:0007669"/>
    <property type="project" value="TreeGrafter"/>
</dbReference>
<reference evidence="2" key="1">
    <citation type="journal article" date="2014" name="Front. Microbiol.">
        <title>High frequency of phylogenetically diverse reductive dehalogenase-homologous genes in deep subseafloor sedimentary metagenomes.</title>
        <authorList>
            <person name="Kawai M."/>
            <person name="Futagami T."/>
            <person name="Toyoda A."/>
            <person name="Takaki Y."/>
            <person name="Nishi S."/>
            <person name="Hori S."/>
            <person name="Arai W."/>
            <person name="Tsubouchi T."/>
            <person name="Morono Y."/>
            <person name="Uchiyama I."/>
            <person name="Ito T."/>
            <person name="Fujiyama A."/>
            <person name="Inagaki F."/>
            <person name="Takami H."/>
        </authorList>
    </citation>
    <scope>NUCLEOTIDE SEQUENCE</scope>
    <source>
        <strain evidence="2">Expedition CK06-06</strain>
    </source>
</reference>
<evidence type="ECO:0000313" key="2">
    <source>
        <dbReference type="EMBL" id="GAF88652.1"/>
    </source>
</evidence>
<accession>X0TKJ8</accession>
<dbReference type="Gene3D" id="3.20.20.140">
    <property type="entry name" value="Metal-dependent hydrolases"/>
    <property type="match status" value="1"/>
</dbReference>